<keyword evidence="4" id="KW-1133">Transmembrane helix</keyword>
<evidence type="ECO:0000256" key="4">
    <source>
        <dbReference type="SAM" id="Phobius"/>
    </source>
</evidence>
<keyword evidence="4" id="KW-0472">Membrane</keyword>
<dbReference type="EMBL" id="PFAK01000046">
    <property type="protein sequence ID" value="PIR96115.1"/>
    <property type="molecule type" value="Genomic_DNA"/>
</dbReference>
<evidence type="ECO:0000259" key="5">
    <source>
        <dbReference type="Pfam" id="PF00535"/>
    </source>
</evidence>
<evidence type="ECO:0000256" key="2">
    <source>
        <dbReference type="ARBA" id="ARBA00022676"/>
    </source>
</evidence>
<keyword evidence="2" id="KW-0328">Glycosyltransferase</keyword>
<proteinExistence type="inferred from homology"/>
<dbReference type="PANTHER" id="PTHR43179">
    <property type="entry name" value="RHAMNOSYLTRANSFERASE WBBL"/>
    <property type="match status" value="1"/>
</dbReference>
<dbReference type="CDD" id="cd04186">
    <property type="entry name" value="GT_2_like_c"/>
    <property type="match status" value="1"/>
</dbReference>
<evidence type="ECO:0000313" key="7">
    <source>
        <dbReference type="Proteomes" id="UP000230922"/>
    </source>
</evidence>
<dbReference type="InterPro" id="IPR001173">
    <property type="entry name" value="Glyco_trans_2-like"/>
</dbReference>
<dbReference type="Gene3D" id="3.90.550.10">
    <property type="entry name" value="Spore Coat Polysaccharide Biosynthesis Protein SpsA, Chain A"/>
    <property type="match status" value="1"/>
</dbReference>
<reference evidence="7" key="1">
    <citation type="submission" date="2017-09" db="EMBL/GenBank/DDBJ databases">
        <title>Depth-based differentiation of microbial function through sediment-hosted aquifers and enrichment of novel symbionts in the deep terrestrial subsurface.</title>
        <authorList>
            <person name="Probst A.J."/>
            <person name="Ladd B."/>
            <person name="Jarett J.K."/>
            <person name="Geller-Mcgrath D.E."/>
            <person name="Sieber C.M.K."/>
            <person name="Emerson J.B."/>
            <person name="Anantharaman K."/>
            <person name="Thomas B.C."/>
            <person name="Malmstrom R."/>
            <person name="Stieglmeier M."/>
            <person name="Klingl A."/>
            <person name="Woyke T."/>
            <person name="Ryan C.M."/>
            <person name="Banfield J.F."/>
        </authorList>
    </citation>
    <scope>NUCLEOTIDE SEQUENCE [LARGE SCALE GENOMIC DNA]</scope>
</reference>
<feature type="transmembrane region" description="Helical" evidence="4">
    <location>
        <begin position="310"/>
        <end position="331"/>
    </location>
</feature>
<evidence type="ECO:0000256" key="1">
    <source>
        <dbReference type="ARBA" id="ARBA00006739"/>
    </source>
</evidence>
<evidence type="ECO:0000256" key="3">
    <source>
        <dbReference type="ARBA" id="ARBA00022679"/>
    </source>
</evidence>
<dbReference type="AlphaFoldDB" id="A0A2H0VAK9"/>
<dbReference type="PANTHER" id="PTHR43179:SF12">
    <property type="entry name" value="GALACTOFURANOSYLTRANSFERASE GLFT2"/>
    <property type="match status" value="1"/>
</dbReference>
<sequence>MAKVVVNLLGWNHKALLKKCIDSVLAQTHKDFELVYMDNASKDGSAEFVRQNYPSINITVNETNLGYAGGHNKFFASCGADFLMVLNPDVQLLPDYLEEAVKAFKDEKVGAVMGKLLRLSPPSPALIRGRIKGDVIDSTGITINLFRRGRDRGQWEEDTGQYDNQTKIFGVNGAASIFRKSALDRVRVPKNFQFPIPNSQSNPKSKIINQKSGYEYFDEDFFAYWEDLDLSWRLNLSGYECRFASGAIAYHERNAGQSKGGYKKIFSFIKHHKQLSPNVKKWNWKNHLFCILKNDFELYKSLPFIFARELAMLFYILIFETATLAVLPEFFEQFPKMKKKRKFIKSRLFNAGH</sequence>
<protein>
    <recommendedName>
        <fullName evidence="5">Glycosyltransferase 2-like domain-containing protein</fullName>
    </recommendedName>
</protein>
<dbReference type="Proteomes" id="UP000230922">
    <property type="component" value="Unassembled WGS sequence"/>
</dbReference>
<keyword evidence="3" id="KW-0808">Transferase</keyword>
<dbReference type="Pfam" id="PF00535">
    <property type="entry name" value="Glycos_transf_2"/>
    <property type="match status" value="1"/>
</dbReference>
<dbReference type="GO" id="GO:0016757">
    <property type="term" value="F:glycosyltransferase activity"/>
    <property type="evidence" value="ECO:0007669"/>
    <property type="project" value="UniProtKB-KW"/>
</dbReference>
<comment type="similarity">
    <text evidence="1">Belongs to the glycosyltransferase 2 family.</text>
</comment>
<dbReference type="SUPFAM" id="SSF53448">
    <property type="entry name" value="Nucleotide-diphospho-sugar transferases"/>
    <property type="match status" value="1"/>
</dbReference>
<dbReference type="InterPro" id="IPR029044">
    <property type="entry name" value="Nucleotide-diphossugar_trans"/>
</dbReference>
<comment type="caution">
    <text evidence="6">The sequence shown here is derived from an EMBL/GenBank/DDBJ whole genome shotgun (WGS) entry which is preliminary data.</text>
</comment>
<accession>A0A2H0VAK9</accession>
<keyword evidence="4" id="KW-0812">Transmembrane</keyword>
<feature type="domain" description="Glycosyltransferase 2-like" evidence="5">
    <location>
        <begin position="12"/>
        <end position="123"/>
    </location>
</feature>
<evidence type="ECO:0000313" key="6">
    <source>
        <dbReference type="EMBL" id="PIR96115.1"/>
    </source>
</evidence>
<name>A0A2H0VAK9_9BACT</name>
<organism evidence="6 7">
    <name type="scientific">Candidatus Doudnabacteria bacterium CG10_big_fil_rev_8_21_14_0_10_42_18</name>
    <dbReference type="NCBI Taxonomy" id="1974552"/>
    <lineage>
        <taxon>Bacteria</taxon>
        <taxon>Candidatus Doudnaibacteriota</taxon>
    </lineage>
</organism>
<gene>
    <name evidence="6" type="ORF">COT92_02830</name>
</gene>